<dbReference type="AlphaFoldDB" id="A0A4Y8Q252"/>
<dbReference type="GO" id="GO:0017136">
    <property type="term" value="F:histone deacetylase activity, NAD-dependent"/>
    <property type="evidence" value="ECO:0007669"/>
    <property type="project" value="TreeGrafter"/>
</dbReference>
<dbReference type="NCBIfam" id="NF001753">
    <property type="entry name" value="PRK00481.1-3"/>
    <property type="match status" value="1"/>
</dbReference>
<dbReference type="EC" id="2.3.1.286" evidence="1"/>
<dbReference type="PANTHER" id="PTHR11085:SF4">
    <property type="entry name" value="NAD-DEPENDENT PROTEIN DEACYLASE"/>
    <property type="match status" value="1"/>
</dbReference>
<sequence length="244" mass="26870">MDIRQAAEWLRDATHTVVLTGAGMSVESGIPDFRSPSGWWRQIDPRTVATVEALEQNYELFHEFYTMRLERLADVRPHRGHELLAEWEQLGLVAHIATQNVDGLHRRAGSRDVSELHGDIRRIRCHACGQAATDVDWVAGNPCAACGGRLRPGVVLFGETLPEAAWSAALDHIRRADLILVIGTSLEVYPVSSLPAMNGTARKLYINLEHNGHVRGFDGFLQQKAGDALQAIDDLLRAPGGSDN</sequence>
<keyword evidence="4" id="KW-0862">Zinc</keyword>
<evidence type="ECO:0000313" key="7">
    <source>
        <dbReference type="Proteomes" id="UP000298246"/>
    </source>
</evidence>
<dbReference type="InterPro" id="IPR003000">
    <property type="entry name" value="Sirtuin"/>
</dbReference>
<accession>A0A4Y8Q252</accession>
<proteinExistence type="predicted"/>
<feature type="binding site" evidence="4">
    <location>
        <position position="146"/>
    </location>
    <ligand>
        <name>Zn(2+)</name>
        <dbReference type="ChEBI" id="CHEBI:29105"/>
    </ligand>
</feature>
<dbReference type="Pfam" id="PF02146">
    <property type="entry name" value="SIR2"/>
    <property type="match status" value="1"/>
</dbReference>
<dbReference type="EMBL" id="MYFO01000012">
    <property type="protein sequence ID" value="TFE87813.1"/>
    <property type="molecule type" value="Genomic_DNA"/>
</dbReference>
<keyword evidence="7" id="KW-1185">Reference proteome</keyword>
<dbReference type="Gene3D" id="3.30.1600.10">
    <property type="entry name" value="SIR2/SIRT2 'Small Domain"/>
    <property type="match status" value="1"/>
</dbReference>
<protein>
    <recommendedName>
        <fullName evidence="1">protein acetyllysine N-acetyltransferase</fullName>
        <ecNumber evidence="1">2.3.1.286</ecNumber>
    </recommendedName>
</protein>
<feature type="binding site" evidence="4">
    <location>
        <position position="143"/>
    </location>
    <ligand>
        <name>Zn(2+)</name>
        <dbReference type="ChEBI" id="CHEBI:29105"/>
    </ligand>
</feature>
<dbReference type="GO" id="GO:0046872">
    <property type="term" value="F:metal ion binding"/>
    <property type="evidence" value="ECO:0007669"/>
    <property type="project" value="UniProtKB-KW"/>
</dbReference>
<comment type="caution">
    <text evidence="6">The sequence shown here is derived from an EMBL/GenBank/DDBJ whole genome shotgun (WGS) entry which is preliminary data.</text>
</comment>
<keyword evidence="4" id="KW-0479">Metal-binding</keyword>
<evidence type="ECO:0000313" key="6">
    <source>
        <dbReference type="EMBL" id="TFE87813.1"/>
    </source>
</evidence>
<evidence type="ECO:0000256" key="2">
    <source>
        <dbReference type="ARBA" id="ARBA00022679"/>
    </source>
</evidence>
<dbReference type="InterPro" id="IPR029035">
    <property type="entry name" value="DHS-like_NAD/FAD-binding_dom"/>
</dbReference>
<dbReference type="GO" id="GO:0070403">
    <property type="term" value="F:NAD+ binding"/>
    <property type="evidence" value="ECO:0007669"/>
    <property type="project" value="InterPro"/>
</dbReference>
<dbReference type="PROSITE" id="PS50305">
    <property type="entry name" value="SIRTUIN"/>
    <property type="match status" value="1"/>
</dbReference>
<evidence type="ECO:0000256" key="1">
    <source>
        <dbReference type="ARBA" id="ARBA00012928"/>
    </source>
</evidence>
<dbReference type="Gene3D" id="3.40.50.1220">
    <property type="entry name" value="TPP-binding domain"/>
    <property type="match status" value="1"/>
</dbReference>
<feature type="active site" description="Proton acceptor" evidence="4">
    <location>
        <position position="117"/>
    </location>
</feature>
<reference evidence="6 7" key="1">
    <citation type="submission" date="2017-03" db="EMBL/GenBank/DDBJ databases">
        <title>Isolation of Levoglucosan Utilizing Bacteria.</title>
        <authorList>
            <person name="Arya A.S."/>
        </authorList>
    </citation>
    <scope>NUCLEOTIDE SEQUENCE [LARGE SCALE GENOMIC DNA]</scope>
    <source>
        <strain evidence="6 7">MEC069</strain>
    </source>
</reference>
<gene>
    <name evidence="6" type="ORF">B5M42_11445</name>
</gene>
<dbReference type="RefSeq" id="WP_134752866.1">
    <property type="nucleotide sequence ID" value="NZ_MYFO02000012.1"/>
</dbReference>
<evidence type="ECO:0000256" key="4">
    <source>
        <dbReference type="PROSITE-ProRule" id="PRU00236"/>
    </source>
</evidence>
<dbReference type="InterPro" id="IPR050134">
    <property type="entry name" value="NAD-dep_sirtuin_deacylases"/>
</dbReference>
<feature type="domain" description="Deacetylase sirtuin-type" evidence="5">
    <location>
        <begin position="1"/>
        <end position="239"/>
    </location>
</feature>
<feature type="binding site" evidence="4">
    <location>
        <position position="128"/>
    </location>
    <ligand>
        <name>Zn(2+)</name>
        <dbReference type="ChEBI" id="CHEBI:29105"/>
    </ligand>
</feature>
<dbReference type="PANTHER" id="PTHR11085">
    <property type="entry name" value="NAD-DEPENDENT PROTEIN DEACYLASE SIRTUIN-5, MITOCHONDRIAL-RELATED"/>
    <property type="match status" value="1"/>
</dbReference>
<dbReference type="InterPro" id="IPR026591">
    <property type="entry name" value="Sirtuin_cat_small_dom_sf"/>
</dbReference>
<keyword evidence="3" id="KW-0520">NAD</keyword>
<evidence type="ECO:0000256" key="3">
    <source>
        <dbReference type="ARBA" id="ARBA00023027"/>
    </source>
</evidence>
<name>A0A4Y8Q252_9BACL</name>
<organism evidence="6 7">
    <name type="scientific">Paenibacillus athensensis</name>
    <dbReference type="NCBI Taxonomy" id="1967502"/>
    <lineage>
        <taxon>Bacteria</taxon>
        <taxon>Bacillati</taxon>
        <taxon>Bacillota</taxon>
        <taxon>Bacilli</taxon>
        <taxon>Bacillales</taxon>
        <taxon>Paenibacillaceae</taxon>
        <taxon>Paenibacillus</taxon>
    </lineage>
</organism>
<dbReference type="Proteomes" id="UP000298246">
    <property type="component" value="Unassembled WGS sequence"/>
</dbReference>
<dbReference type="OrthoDB" id="9800582at2"/>
<feature type="binding site" evidence="4">
    <location>
        <position position="125"/>
    </location>
    <ligand>
        <name>Zn(2+)</name>
        <dbReference type="ChEBI" id="CHEBI:29105"/>
    </ligand>
</feature>
<keyword evidence="2" id="KW-0808">Transferase</keyword>
<dbReference type="CDD" id="cd01407">
    <property type="entry name" value="SIR2-fam"/>
    <property type="match status" value="1"/>
</dbReference>
<evidence type="ECO:0000259" key="5">
    <source>
        <dbReference type="PROSITE" id="PS50305"/>
    </source>
</evidence>
<dbReference type="InterPro" id="IPR026590">
    <property type="entry name" value="Ssirtuin_cat_dom"/>
</dbReference>
<dbReference type="SUPFAM" id="SSF52467">
    <property type="entry name" value="DHS-like NAD/FAD-binding domain"/>
    <property type="match status" value="1"/>
</dbReference>